<dbReference type="GO" id="GO:0016757">
    <property type="term" value="F:glycosyltransferase activity"/>
    <property type="evidence" value="ECO:0007669"/>
    <property type="project" value="InterPro"/>
</dbReference>
<dbReference type="AlphaFoldDB" id="A0AAW4LE71"/>
<dbReference type="Pfam" id="PF13579">
    <property type="entry name" value="Glyco_trans_4_4"/>
    <property type="match status" value="1"/>
</dbReference>
<dbReference type="PANTHER" id="PTHR12526">
    <property type="entry name" value="GLYCOSYLTRANSFERASE"/>
    <property type="match status" value="1"/>
</dbReference>
<dbReference type="Proteomes" id="UP000811899">
    <property type="component" value="Unassembled WGS sequence"/>
</dbReference>
<reference evidence="3 4" key="1">
    <citation type="submission" date="2021-05" db="EMBL/GenBank/DDBJ databases">
        <title>The draft genome of Geobacter pelophilus DSM 12255.</title>
        <authorList>
            <person name="Xu Z."/>
            <person name="Masuda Y."/>
            <person name="Itoh H."/>
            <person name="Senoo K."/>
        </authorList>
    </citation>
    <scope>NUCLEOTIDE SEQUENCE [LARGE SCALE GENOMIC DNA]</scope>
    <source>
        <strain evidence="3 4">DSM 12255</strain>
    </source>
</reference>
<gene>
    <name evidence="3" type="ORF">KI809_18515</name>
</gene>
<feature type="domain" description="Glycosyltransferase subfamily 4-like N-terminal" evidence="2">
    <location>
        <begin position="26"/>
        <end position="160"/>
    </location>
</feature>
<dbReference type="RefSeq" id="WP_214173083.1">
    <property type="nucleotide sequence ID" value="NZ_JAHCVJ010000010.1"/>
</dbReference>
<dbReference type="InterPro" id="IPR001296">
    <property type="entry name" value="Glyco_trans_1"/>
</dbReference>
<protein>
    <submittedName>
        <fullName evidence="3">Glycosyltransferase family 4 protein</fullName>
    </submittedName>
</protein>
<evidence type="ECO:0000259" key="2">
    <source>
        <dbReference type="Pfam" id="PF13579"/>
    </source>
</evidence>
<dbReference type="InterPro" id="IPR028098">
    <property type="entry name" value="Glyco_trans_4-like_N"/>
</dbReference>
<feature type="domain" description="Glycosyl transferase family 1" evidence="1">
    <location>
        <begin position="185"/>
        <end position="339"/>
    </location>
</feature>
<comment type="caution">
    <text evidence="3">The sequence shown here is derived from an EMBL/GenBank/DDBJ whole genome shotgun (WGS) entry which is preliminary data.</text>
</comment>
<proteinExistence type="predicted"/>
<keyword evidence="4" id="KW-1185">Reference proteome</keyword>
<accession>A0AAW4LE71</accession>
<dbReference type="Pfam" id="PF00534">
    <property type="entry name" value="Glycos_transf_1"/>
    <property type="match status" value="1"/>
</dbReference>
<name>A0AAW4LE71_9BACT</name>
<evidence type="ECO:0000259" key="1">
    <source>
        <dbReference type="Pfam" id="PF00534"/>
    </source>
</evidence>
<dbReference type="Gene3D" id="3.40.50.2000">
    <property type="entry name" value="Glycogen Phosphorylase B"/>
    <property type="match status" value="2"/>
</dbReference>
<sequence length="366" mass="40507">MPHPFRERLMEKPLQVLYVIHDARRGGVQSVMLRVIAALDRNRVEPTVLFPFDGPCARELRQLGIRVIADGAQLPLLWRLKRFTMIPRLLELAKQADIVHLNSVMLALPALAASLFGARTVYHLHELPGKMGRLLTAAIMMADCAAFCSQTCADHFAAVRAKKKVVLVNAVQLPEALDKPDSGRVPKVVMLGSINYGKGQDLLLDAFALVRNRAELHFYGNVGLSARMYARTLRAKAAETLAGTVFFHPPTDDVSGLLAETDLLVHTSRRESFGMALVEAMAAGIPVIANNLGGMREVVADCETGYLVEPGNPELLAARIDTLLADPGLRKRMGRAGHERVRERYDIAVRVKDYHELYETLQHAER</sequence>
<dbReference type="EMBL" id="JAHCVJ010000010">
    <property type="protein sequence ID" value="MBT0666309.1"/>
    <property type="molecule type" value="Genomic_DNA"/>
</dbReference>
<evidence type="ECO:0000313" key="3">
    <source>
        <dbReference type="EMBL" id="MBT0666309.1"/>
    </source>
</evidence>
<dbReference type="PANTHER" id="PTHR12526:SF630">
    <property type="entry name" value="GLYCOSYLTRANSFERASE"/>
    <property type="match status" value="1"/>
</dbReference>
<dbReference type="CDD" id="cd03801">
    <property type="entry name" value="GT4_PimA-like"/>
    <property type="match status" value="1"/>
</dbReference>
<organism evidence="3 4">
    <name type="scientific">Geoanaerobacter pelophilus</name>
    <dbReference type="NCBI Taxonomy" id="60036"/>
    <lineage>
        <taxon>Bacteria</taxon>
        <taxon>Pseudomonadati</taxon>
        <taxon>Thermodesulfobacteriota</taxon>
        <taxon>Desulfuromonadia</taxon>
        <taxon>Geobacterales</taxon>
        <taxon>Geobacteraceae</taxon>
        <taxon>Geoanaerobacter</taxon>
    </lineage>
</organism>
<dbReference type="SUPFAM" id="SSF53756">
    <property type="entry name" value="UDP-Glycosyltransferase/glycogen phosphorylase"/>
    <property type="match status" value="1"/>
</dbReference>
<evidence type="ECO:0000313" key="4">
    <source>
        <dbReference type="Proteomes" id="UP000811899"/>
    </source>
</evidence>